<feature type="transmembrane region" description="Helical" evidence="1">
    <location>
        <begin position="20"/>
        <end position="39"/>
    </location>
</feature>
<feature type="transmembrane region" description="Helical" evidence="1">
    <location>
        <begin position="114"/>
        <end position="139"/>
    </location>
</feature>
<keyword evidence="3" id="KW-1185">Reference proteome</keyword>
<dbReference type="Gene3D" id="1.10.1760.20">
    <property type="match status" value="1"/>
</dbReference>
<dbReference type="Proteomes" id="UP000001845">
    <property type="component" value="Chromosome"/>
</dbReference>
<dbReference type="eggNOG" id="ENOG5030MMT">
    <property type="taxonomic scope" value="Bacteria"/>
</dbReference>
<feature type="transmembrane region" description="Helical" evidence="1">
    <location>
        <begin position="250"/>
        <end position="268"/>
    </location>
</feature>
<name>D5E5F4_MYCCM</name>
<accession>D5E5F4</accession>
<reference evidence="3" key="1">
    <citation type="submission" date="2010-03" db="EMBL/GenBank/DDBJ databases">
        <title>The complete genome of Mycoplasma crocodyli MP145.</title>
        <authorList>
            <person name="Glass J.I."/>
            <person name="Durkin A.S."/>
            <person name="Hostetler J."/>
            <person name="Jackson J."/>
            <person name="Johnson J."/>
            <person name="May M.A."/>
            <person name="Paralanov V."/>
            <person name="Radune D."/>
            <person name="Szczypinski B."/>
            <person name="Brown D.R."/>
        </authorList>
    </citation>
    <scope>NUCLEOTIDE SEQUENCE [LARGE SCALE GENOMIC DNA]</scope>
    <source>
        <strain evidence="3">ATCC 51981 / MP145</strain>
    </source>
</reference>
<protein>
    <submittedName>
        <fullName evidence="2">Putative membrane protein</fullName>
    </submittedName>
</protein>
<reference evidence="2 3" key="3">
    <citation type="journal article" date="2011" name="J. Bacteriol.">
        <title>Genome sequences of Mycoplasma alligatoris A21JP2T and Mycoplasma crocodyli MP145T.</title>
        <authorList>
            <person name="Brown D.R."/>
            <person name="Farmerie W.G."/>
            <person name="May M."/>
            <person name="Benders G.A."/>
            <person name="Durkin A.S."/>
            <person name="Hlavinka K."/>
            <person name="Hostetler J."/>
            <person name="Jackson J."/>
            <person name="Johnson J."/>
            <person name="Miller R.H."/>
            <person name="Paralanov V."/>
            <person name="Radune D."/>
            <person name="Szczypinski B."/>
            <person name="Glass J.I."/>
        </authorList>
    </citation>
    <scope>NUCLEOTIDE SEQUENCE [LARGE SCALE GENOMIC DNA]</scope>
    <source>
        <strain evidence="3">ATCC 51981 / MP145</strain>
    </source>
</reference>
<dbReference type="KEGG" id="mcd:MCRO_0359"/>
<evidence type="ECO:0000256" key="1">
    <source>
        <dbReference type="SAM" id="Phobius"/>
    </source>
</evidence>
<feature type="transmembrane region" description="Helical" evidence="1">
    <location>
        <begin position="159"/>
        <end position="186"/>
    </location>
</feature>
<reference key="2">
    <citation type="submission" date="2010-03" db="EMBL/GenBank/DDBJ databases">
        <authorList>
            <person name="Ma Z."/>
            <person name="Wang X."/>
            <person name="Liu H."/>
        </authorList>
    </citation>
    <scope>NUCLEOTIDE SEQUENCE</scope>
    <source>
        <strain>MP145</strain>
    </source>
</reference>
<feature type="transmembrane region" description="Helical" evidence="1">
    <location>
        <begin position="193"/>
        <end position="214"/>
    </location>
</feature>
<proteinExistence type="predicted"/>
<feature type="transmembrane region" description="Helical" evidence="1">
    <location>
        <begin position="84"/>
        <end position="107"/>
    </location>
</feature>
<keyword evidence="1" id="KW-1133">Transmembrane helix</keyword>
<gene>
    <name evidence="2" type="ordered locus">MCRO_0359</name>
</gene>
<evidence type="ECO:0000313" key="3">
    <source>
        <dbReference type="Proteomes" id="UP000001845"/>
    </source>
</evidence>
<organism evidence="2 3">
    <name type="scientific">Mycoplasma crocodyli (strain ATCC 51981 / MP145)</name>
    <dbReference type="NCBI Taxonomy" id="512564"/>
    <lineage>
        <taxon>Bacteria</taxon>
        <taxon>Bacillati</taxon>
        <taxon>Mycoplasmatota</taxon>
        <taxon>Mollicutes</taxon>
        <taxon>Mycoplasmataceae</taxon>
        <taxon>Mycoplasma</taxon>
    </lineage>
</organism>
<dbReference type="RefSeq" id="WP_013054574.1">
    <property type="nucleotide sequence ID" value="NC_014014.1"/>
</dbReference>
<dbReference type="STRING" id="512564.MCRO_0359"/>
<keyword evidence="1" id="KW-0472">Membrane</keyword>
<sequence>MKEQINSKIKNTFKLTTMEIAVSGFFIAMILILSVFTKYTAFRLLNLNFKYLFFILFGFFLGWFKGAVLAFIADTLTLMISGSIGYWMWEFSIIPPMISLASSMYFYLVRNVKWFSYIAPNVIVLLAFFMSLLVIILQSKGLKEDGLFTISRTFGINKLSSGIVIGLSILFFGLIILLSVFWIIYFKTRNKRIILYISAFAIVVLVIVIFRWIWHPIAYINYLNYVNNSKPGYALRTYGDFYYFWMANNILKSLITIPIYTSLLIMLIQPFEYLRNRYLVEPLLYQY</sequence>
<dbReference type="EMBL" id="CP001991">
    <property type="protein sequence ID" value="ADE19798.1"/>
    <property type="molecule type" value="Genomic_DNA"/>
</dbReference>
<dbReference type="AlphaFoldDB" id="D5E5F4"/>
<evidence type="ECO:0000313" key="2">
    <source>
        <dbReference type="EMBL" id="ADE19798.1"/>
    </source>
</evidence>
<dbReference type="HOGENOM" id="CLU_084455_0_0_14"/>
<keyword evidence="1" id="KW-0812">Transmembrane</keyword>
<feature type="transmembrane region" description="Helical" evidence="1">
    <location>
        <begin position="51"/>
        <end position="72"/>
    </location>
</feature>
<dbReference type="OrthoDB" id="397703at2"/>